<keyword evidence="4" id="KW-1185">Reference proteome</keyword>
<dbReference type="AlphaFoldDB" id="A0A9W8YBX4"/>
<evidence type="ECO:0000313" key="4">
    <source>
        <dbReference type="Proteomes" id="UP001140560"/>
    </source>
</evidence>
<dbReference type="InterPro" id="IPR018750">
    <property type="entry name" value="DUF2306_membrane"/>
</dbReference>
<feature type="transmembrane region" description="Helical" evidence="2">
    <location>
        <begin position="123"/>
        <end position="141"/>
    </location>
</feature>
<evidence type="ECO:0000256" key="2">
    <source>
        <dbReference type="SAM" id="Phobius"/>
    </source>
</evidence>
<feature type="transmembrane region" description="Helical" evidence="2">
    <location>
        <begin position="185"/>
        <end position="209"/>
    </location>
</feature>
<accession>A0A9W8YBX4</accession>
<dbReference type="EMBL" id="JAPEUY010000005">
    <property type="protein sequence ID" value="KAJ4373269.1"/>
    <property type="molecule type" value="Genomic_DNA"/>
</dbReference>
<dbReference type="OrthoDB" id="193478at2759"/>
<name>A0A9W8YBX4_9PLEO</name>
<protein>
    <recommendedName>
        <fullName evidence="5">Microtubule associated protein</fullName>
    </recommendedName>
</protein>
<feature type="transmembrane region" description="Helical" evidence="2">
    <location>
        <begin position="28"/>
        <end position="51"/>
    </location>
</feature>
<dbReference type="Proteomes" id="UP001140560">
    <property type="component" value="Unassembled WGS sequence"/>
</dbReference>
<feature type="region of interest" description="Disordered" evidence="1">
    <location>
        <begin position="320"/>
        <end position="363"/>
    </location>
</feature>
<keyword evidence="2" id="KW-0812">Transmembrane</keyword>
<reference evidence="3" key="1">
    <citation type="submission" date="2022-10" db="EMBL/GenBank/DDBJ databases">
        <title>Tapping the CABI collections for fungal endophytes: first genome assemblies for Collariella, Neodidymelliopsis, Ascochyta clinopodiicola, Didymella pomorum, Didymosphaeria variabile, Neocosmospora piperis and Neocucurbitaria cava.</title>
        <authorList>
            <person name="Hill R."/>
        </authorList>
    </citation>
    <scope>NUCLEOTIDE SEQUENCE</scope>
    <source>
        <strain evidence="3">IMI 356814</strain>
    </source>
</reference>
<gene>
    <name evidence="3" type="ORF">N0V83_003563</name>
</gene>
<feature type="transmembrane region" description="Helical" evidence="2">
    <location>
        <begin position="89"/>
        <end position="111"/>
    </location>
</feature>
<organism evidence="3 4">
    <name type="scientific">Neocucurbitaria cava</name>
    <dbReference type="NCBI Taxonomy" id="798079"/>
    <lineage>
        <taxon>Eukaryota</taxon>
        <taxon>Fungi</taxon>
        <taxon>Dikarya</taxon>
        <taxon>Ascomycota</taxon>
        <taxon>Pezizomycotina</taxon>
        <taxon>Dothideomycetes</taxon>
        <taxon>Pleosporomycetidae</taxon>
        <taxon>Pleosporales</taxon>
        <taxon>Pleosporineae</taxon>
        <taxon>Cucurbitariaceae</taxon>
        <taxon>Neocucurbitaria</taxon>
    </lineage>
</organism>
<evidence type="ECO:0008006" key="5">
    <source>
        <dbReference type="Google" id="ProtNLM"/>
    </source>
</evidence>
<comment type="caution">
    <text evidence="3">The sequence shown here is derived from an EMBL/GenBank/DDBJ whole genome shotgun (WGS) entry which is preliminary data.</text>
</comment>
<evidence type="ECO:0000313" key="3">
    <source>
        <dbReference type="EMBL" id="KAJ4373269.1"/>
    </source>
</evidence>
<keyword evidence="2" id="KW-1133">Transmembrane helix</keyword>
<proteinExistence type="predicted"/>
<sequence>MVATTRPPRNAFDTFMKKIYSPLGFSKAYNFVLWSIFAGALLGFVLARVMYLNFSTHFCPKSGPSHSGNSAAPGECYYYLNFSRYKIGILLHLAGVFPAALLAVLQFTPFIRHRWIIIHRISGYFAILLYTVSLVGALMIARNTFGGGLDMQAWVGFVGIGVLVCFVISYINIKRLQIEQHRAWMLRGWFYAGSIITSRFIMIIATMIIANQGYYAVWPCAKIEATLPTPHLLLVRYPGCAAYANGTSPNQVAAVAATFGEGDATNSGAALNVNFGMALWLAFAIHALGVEVYLHLTPKEAQRLRQVSYQRQLEAGMRKPGSAGLTVDRLGDAEDWVPEAPRNESVDTVGSGSSKTKRCEETK</sequence>
<dbReference type="Pfam" id="PF10067">
    <property type="entry name" value="DUF2306"/>
    <property type="match status" value="1"/>
</dbReference>
<feature type="transmembrane region" description="Helical" evidence="2">
    <location>
        <begin position="277"/>
        <end position="296"/>
    </location>
</feature>
<feature type="transmembrane region" description="Helical" evidence="2">
    <location>
        <begin position="153"/>
        <end position="173"/>
    </location>
</feature>
<evidence type="ECO:0000256" key="1">
    <source>
        <dbReference type="SAM" id="MobiDB-lite"/>
    </source>
</evidence>
<keyword evidence="2" id="KW-0472">Membrane</keyword>